<dbReference type="InterPro" id="IPR000515">
    <property type="entry name" value="MetI-like"/>
</dbReference>
<feature type="domain" description="ABC transmembrane type-1" evidence="8">
    <location>
        <begin position="87"/>
        <end position="302"/>
    </location>
</feature>
<dbReference type="Pfam" id="PF00528">
    <property type="entry name" value="BPD_transp_1"/>
    <property type="match status" value="1"/>
</dbReference>
<evidence type="ECO:0000256" key="1">
    <source>
        <dbReference type="ARBA" id="ARBA00004651"/>
    </source>
</evidence>
<evidence type="ECO:0000256" key="4">
    <source>
        <dbReference type="ARBA" id="ARBA00022692"/>
    </source>
</evidence>
<feature type="transmembrane region" description="Helical" evidence="7">
    <location>
        <begin position="27"/>
        <end position="54"/>
    </location>
</feature>
<keyword evidence="6 7" id="KW-0472">Membrane</keyword>
<keyword evidence="3" id="KW-1003">Cell membrane</keyword>
<dbReference type="CDD" id="cd06261">
    <property type="entry name" value="TM_PBP2"/>
    <property type="match status" value="1"/>
</dbReference>
<comment type="similarity">
    <text evidence="7">Belongs to the binding-protein-dependent transport system permease family.</text>
</comment>
<comment type="subcellular location">
    <subcellularLocation>
        <location evidence="1 7">Cell membrane</location>
        <topology evidence="1 7">Multi-pass membrane protein</topology>
    </subcellularLocation>
</comment>
<dbReference type="GO" id="GO:0055085">
    <property type="term" value="P:transmembrane transport"/>
    <property type="evidence" value="ECO:0007669"/>
    <property type="project" value="InterPro"/>
</dbReference>
<keyword evidence="4 7" id="KW-0812">Transmembrane</keyword>
<gene>
    <name evidence="9" type="ORF">H9726_04470</name>
</gene>
<feature type="transmembrane region" description="Helical" evidence="7">
    <location>
        <begin position="133"/>
        <end position="154"/>
    </location>
</feature>
<dbReference type="PROSITE" id="PS50928">
    <property type="entry name" value="ABC_TM1"/>
    <property type="match status" value="1"/>
</dbReference>
<reference evidence="9" key="1">
    <citation type="journal article" date="2021" name="PeerJ">
        <title>Extensive microbial diversity within the chicken gut microbiome revealed by metagenomics and culture.</title>
        <authorList>
            <person name="Gilroy R."/>
            <person name="Ravi A."/>
            <person name="Getino M."/>
            <person name="Pursley I."/>
            <person name="Horton D.L."/>
            <person name="Alikhan N.F."/>
            <person name="Baker D."/>
            <person name="Gharbi K."/>
            <person name="Hall N."/>
            <person name="Watson M."/>
            <person name="Adriaenssens E.M."/>
            <person name="Foster-Nyarko E."/>
            <person name="Jarju S."/>
            <person name="Secka A."/>
            <person name="Antonio M."/>
            <person name="Oren A."/>
            <person name="Chaudhuri R.R."/>
            <person name="La Ragione R."/>
            <person name="Hildebrand F."/>
            <person name="Pallen M.J."/>
        </authorList>
    </citation>
    <scope>NUCLEOTIDE SEQUENCE</scope>
    <source>
        <strain evidence="9">CHK192-19661</strain>
    </source>
</reference>
<dbReference type="Proteomes" id="UP000824025">
    <property type="component" value="Unassembled WGS sequence"/>
</dbReference>
<evidence type="ECO:0000256" key="3">
    <source>
        <dbReference type="ARBA" id="ARBA00022475"/>
    </source>
</evidence>
<accession>A0A9D2D780</accession>
<dbReference type="PANTHER" id="PTHR43227">
    <property type="entry name" value="BLL4140 PROTEIN"/>
    <property type="match status" value="1"/>
</dbReference>
<dbReference type="EMBL" id="DXCF01000022">
    <property type="protein sequence ID" value="HIZ09726.1"/>
    <property type="molecule type" value="Genomic_DNA"/>
</dbReference>
<evidence type="ECO:0000313" key="9">
    <source>
        <dbReference type="EMBL" id="HIZ09726.1"/>
    </source>
</evidence>
<dbReference type="Gene3D" id="1.10.3720.10">
    <property type="entry name" value="MetI-like"/>
    <property type="match status" value="1"/>
</dbReference>
<evidence type="ECO:0000256" key="6">
    <source>
        <dbReference type="ARBA" id="ARBA00023136"/>
    </source>
</evidence>
<evidence type="ECO:0000256" key="2">
    <source>
        <dbReference type="ARBA" id="ARBA00022448"/>
    </source>
</evidence>
<evidence type="ECO:0000256" key="7">
    <source>
        <dbReference type="RuleBase" id="RU363032"/>
    </source>
</evidence>
<organism evidence="9 10">
    <name type="scientific">Candidatus Borkfalkia avicola</name>
    <dbReference type="NCBI Taxonomy" id="2838503"/>
    <lineage>
        <taxon>Bacteria</taxon>
        <taxon>Bacillati</taxon>
        <taxon>Bacillota</taxon>
        <taxon>Clostridia</taxon>
        <taxon>Christensenellales</taxon>
        <taxon>Christensenellaceae</taxon>
        <taxon>Candidatus Borkfalkia</taxon>
    </lineage>
</organism>
<feature type="transmembrane region" description="Helical" evidence="7">
    <location>
        <begin position="286"/>
        <end position="305"/>
    </location>
</feature>
<reference evidence="9" key="2">
    <citation type="submission" date="2021-04" db="EMBL/GenBank/DDBJ databases">
        <authorList>
            <person name="Gilroy R."/>
        </authorList>
    </citation>
    <scope>NUCLEOTIDE SEQUENCE</scope>
    <source>
        <strain evidence="9">CHK192-19661</strain>
    </source>
</reference>
<keyword evidence="2 7" id="KW-0813">Transport</keyword>
<sequence>MKATKLAGQTGLRQKNPLLRSIIKNRYIYLMLLPVVAFYVIFSYVPMYGVVLAWKDYRHTMGILGSPWVGWENFEVVFRNAGMVPAIRNTIVISLLKLVFCFPAPVILALLLNEVTSRIFKRSAQTIVYLPNFISWVIIGGLVKTMFAIDDGLVNNILEAMGIGRINFLLDSKYFYFLLIGSELWKSTGWGTVIYIAAISGIDPTLYEAAKIDGCKRFGLIRFITFPCILPIIAVMLIMQISNIMNAGFDSVYNLYNETVYDVADIIDTLVYRLGVTDGKYEQSTAVGLFKNVINFILLLTGNWLTKKMCGYSMYSLD</sequence>
<dbReference type="GO" id="GO:0005886">
    <property type="term" value="C:plasma membrane"/>
    <property type="evidence" value="ECO:0007669"/>
    <property type="project" value="UniProtKB-SubCell"/>
</dbReference>
<keyword evidence="5 7" id="KW-1133">Transmembrane helix</keyword>
<comment type="caution">
    <text evidence="9">The sequence shown here is derived from an EMBL/GenBank/DDBJ whole genome shotgun (WGS) entry which is preliminary data.</text>
</comment>
<feature type="transmembrane region" description="Helical" evidence="7">
    <location>
        <begin position="174"/>
        <end position="198"/>
    </location>
</feature>
<dbReference type="InterPro" id="IPR035906">
    <property type="entry name" value="MetI-like_sf"/>
</dbReference>
<dbReference type="InterPro" id="IPR050809">
    <property type="entry name" value="UgpAE/MalFG_permease"/>
</dbReference>
<feature type="transmembrane region" description="Helical" evidence="7">
    <location>
        <begin position="219"/>
        <end position="241"/>
    </location>
</feature>
<protein>
    <submittedName>
        <fullName evidence="9">ABC transporter permease subunit</fullName>
    </submittedName>
</protein>
<dbReference type="SUPFAM" id="SSF161098">
    <property type="entry name" value="MetI-like"/>
    <property type="match status" value="1"/>
</dbReference>
<name>A0A9D2D780_9FIRM</name>
<evidence type="ECO:0000313" key="10">
    <source>
        <dbReference type="Proteomes" id="UP000824025"/>
    </source>
</evidence>
<feature type="transmembrane region" description="Helical" evidence="7">
    <location>
        <begin position="91"/>
        <end position="112"/>
    </location>
</feature>
<dbReference type="AlphaFoldDB" id="A0A9D2D780"/>
<evidence type="ECO:0000256" key="5">
    <source>
        <dbReference type="ARBA" id="ARBA00022989"/>
    </source>
</evidence>
<dbReference type="PANTHER" id="PTHR43227:SF11">
    <property type="entry name" value="BLL4140 PROTEIN"/>
    <property type="match status" value="1"/>
</dbReference>
<evidence type="ECO:0000259" key="8">
    <source>
        <dbReference type="PROSITE" id="PS50928"/>
    </source>
</evidence>
<proteinExistence type="inferred from homology"/>